<dbReference type="Gene3D" id="3.40.50.300">
    <property type="entry name" value="P-loop containing nucleotide triphosphate hydrolases"/>
    <property type="match status" value="1"/>
</dbReference>
<evidence type="ECO:0000256" key="2">
    <source>
        <dbReference type="ARBA" id="ARBA00022448"/>
    </source>
</evidence>
<dbReference type="GO" id="GO:0005524">
    <property type="term" value="F:ATP binding"/>
    <property type="evidence" value="ECO:0007669"/>
    <property type="project" value="UniProtKB-KW"/>
</dbReference>
<evidence type="ECO:0000313" key="12">
    <source>
        <dbReference type="Proteomes" id="UP001230188"/>
    </source>
</evidence>
<dbReference type="AlphaFoldDB" id="A0AAD7XJ01"/>
<name>A0AAD7XJ01_9STRA</name>
<evidence type="ECO:0000256" key="6">
    <source>
        <dbReference type="ARBA" id="ARBA00022989"/>
    </source>
</evidence>
<dbReference type="InterPro" id="IPR003439">
    <property type="entry name" value="ABC_transporter-like_ATP-bd"/>
</dbReference>
<feature type="region of interest" description="Disordered" evidence="8">
    <location>
        <begin position="374"/>
        <end position="447"/>
    </location>
</feature>
<dbReference type="Pfam" id="PF00005">
    <property type="entry name" value="ABC_tran"/>
    <property type="match status" value="1"/>
</dbReference>
<dbReference type="SUPFAM" id="SSF52540">
    <property type="entry name" value="P-loop containing nucleoside triphosphate hydrolases"/>
    <property type="match status" value="1"/>
</dbReference>
<evidence type="ECO:0000256" key="4">
    <source>
        <dbReference type="ARBA" id="ARBA00022741"/>
    </source>
</evidence>
<feature type="transmembrane region" description="Helical" evidence="9">
    <location>
        <begin position="903"/>
        <end position="923"/>
    </location>
</feature>
<keyword evidence="6 9" id="KW-1133">Transmembrane helix</keyword>
<feature type="transmembrane region" description="Helical" evidence="9">
    <location>
        <begin position="18"/>
        <end position="38"/>
    </location>
</feature>
<keyword evidence="7 9" id="KW-0472">Membrane</keyword>
<evidence type="ECO:0000256" key="3">
    <source>
        <dbReference type="ARBA" id="ARBA00022692"/>
    </source>
</evidence>
<feature type="transmembrane region" description="Helical" evidence="9">
    <location>
        <begin position="828"/>
        <end position="846"/>
    </location>
</feature>
<feature type="transmembrane region" description="Helical" evidence="9">
    <location>
        <begin position="284"/>
        <end position="303"/>
    </location>
</feature>
<feature type="compositionally biased region" description="Polar residues" evidence="8">
    <location>
        <begin position="388"/>
        <end position="399"/>
    </location>
</feature>
<dbReference type="PANTHER" id="PTHR48041">
    <property type="entry name" value="ABC TRANSPORTER G FAMILY MEMBER 28"/>
    <property type="match status" value="1"/>
</dbReference>
<keyword evidence="3 9" id="KW-0812">Transmembrane</keyword>
<proteinExistence type="predicted"/>
<dbReference type="GO" id="GO:0016887">
    <property type="term" value="F:ATP hydrolysis activity"/>
    <property type="evidence" value="ECO:0007669"/>
    <property type="project" value="InterPro"/>
</dbReference>
<evidence type="ECO:0000256" key="8">
    <source>
        <dbReference type="SAM" id="MobiDB-lite"/>
    </source>
</evidence>
<keyword evidence="2" id="KW-0813">Transport</keyword>
<dbReference type="PROSITE" id="PS50893">
    <property type="entry name" value="ABC_TRANSPORTER_2"/>
    <property type="match status" value="1"/>
</dbReference>
<keyword evidence="12" id="KW-1185">Reference proteome</keyword>
<evidence type="ECO:0000313" key="11">
    <source>
        <dbReference type="EMBL" id="KAJ8599909.1"/>
    </source>
</evidence>
<feature type="domain" description="ABC transporter" evidence="10">
    <location>
        <begin position="457"/>
        <end position="705"/>
    </location>
</feature>
<dbReference type="SMART" id="SM00382">
    <property type="entry name" value="AAA"/>
    <property type="match status" value="1"/>
</dbReference>
<dbReference type="InterPro" id="IPR003593">
    <property type="entry name" value="AAA+_ATPase"/>
</dbReference>
<reference evidence="11" key="1">
    <citation type="submission" date="2023-01" db="EMBL/GenBank/DDBJ databases">
        <title>Metagenome sequencing of chrysophaentin producing Chrysophaeum taylorii.</title>
        <authorList>
            <person name="Davison J."/>
            <person name="Bewley C."/>
        </authorList>
    </citation>
    <scope>NUCLEOTIDE SEQUENCE</scope>
    <source>
        <strain evidence="11">NIES-1699</strain>
    </source>
</reference>
<feature type="compositionally biased region" description="Acidic residues" evidence="8">
    <location>
        <begin position="374"/>
        <end position="387"/>
    </location>
</feature>
<accession>A0AAD7XJ01</accession>
<evidence type="ECO:0000256" key="5">
    <source>
        <dbReference type="ARBA" id="ARBA00022840"/>
    </source>
</evidence>
<keyword evidence="5" id="KW-0067">ATP-binding</keyword>
<feature type="transmembrane region" description="Helical" evidence="9">
    <location>
        <begin position="879"/>
        <end position="896"/>
    </location>
</feature>
<dbReference type="InterPro" id="IPR050352">
    <property type="entry name" value="ABCG_transporters"/>
</dbReference>
<dbReference type="GO" id="GO:0140359">
    <property type="term" value="F:ABC-type transporter activity"/>
    <property type="evidence" value="ECO:0007669"/>
    <property type="project" value="InterPro"/>
</dbReference>
<sequence length="1086" mass="117362">MEAPNNSKKKKKSSVGRVAGWCAFAVLMVSWLAGNYGVVQLQIDKARMTIFKEEDLRRMFLDASANTSATEKIEAAREDASALYRWLVHGSPKSVVPWEDFGDGEPWLNRTAYAVGHCDDKRLGLLAQGKIDDDVCGPWARPRADGCAGGFYQPPTAREDECGTRTASSCPSGCFCPVGFTCFVACLYGASCLVSTQDSNLSHHCSWPTPLKHTDGSAYAVDAAVVCPGVAFETTCPPGKYCATPTEVPQVCPKGHYCPEGSFAPRHCPFFTQCGETGLKAPDIHVAAAASLLGSFAAFLFLFQTSRFFRNRIRRLREAVREQRLRRHEQALERTAARLANRVIFATLPPDNDVEDEESSTMYLCGAALLPAFSDDDDDDEEEEEESPSTTTRLHNNNRPSLLELAPHEPESLSSSSSREAAAGRRGSRSGGGVSSRSDLGMLRSLRHKTGGERVDLEFERLGLSVQASNGRPMKVLEGVTGAFRAGRVAAIMGPSGAGKSTLLKVLGGRVDKSTEAITPGSIVRVNGDASIPLQHIAPLCAFVPQEDVMHRELSVYELLEFSASTRLPLGRRERRLVVRDVLSALGLQKVKHSVVGDAVKRGISGGQRKRCNLAMELVADPCVCFADEPTSGLDSATSLDVVKVLHALARKGANIVVVLHQPALQIFESFSDLLLLAPGGRTAYLGAPKGARHHFDRLGFSCPPNWSPPDFYMQLLSSSARELRVDVASEWARAASVLSASDATTSSSSTSSSIIADARRLIEAAAEDRAPPAWTTQLYLQFVRAIVRQRRVAWSIAGDVAVQALAGGGIGLLFTDFAFKNTQLVNFMVSIALGMTLTLAAVGTFAKGRATFIRECCSAGGGGLSTSAYFVAVNVADLPRFAALATVFVITFYPLAHPRCSLGVYVLSACADAFAASGFGYVAGATFDEQTAQLAALCIALVLALFSGVHPTIRQMQRILLPLHYGSHDRYFVEILFVEEVVKMSEAFRMPPSFYAQPESSVLAQLVAYGYFITDVSAYWAGHYIRYLDIATLVAIGLAARALAFACLVQFNQSALCRESTWSILHRHIIVSRLFPGSRARSSSL</sequence>
<dbReference type="InterPro" id="IPR043926">
    <property type="entry name" value="ABCG_dom"/>
</dbReference>
<feature type="transmembrane region" description="Helical" evidence="9">
    <location>
        <begin position="935"/>
        <end position="954"/>
    </location>
</feature>
<evidence type="ECO:0000256" key="9">
    <source>
        <dbReference type="SAM" id="Phobius"/>
    </source>
</evidence>
<comment type="caution">
    <text evidence="11">The sequence shown here is derived from an EMBL/GenBank/DDBJ whole genome shotgun (WGS) entry which is preliminary data.</text>
</comment>
<protein>
    <recommendedName>
        <fullName evidence="10">ABC transporter domain-containing protein</fullName>
    </recommendedName>
</protein>
<dbReference type="Proteomes" id="UP001230188">
    <property type="component" value="Unassembled WGS sequence"/>
</dbReference>
<dbReference type="InterPro" id="IPR027417">
    <property type="entry name" value="P-loop_NTPase"/>
</dbReference>
<feature type="transmembrane region" description="Helical" evidence="9">
    <location>
        <begin position="793"/>
        <end position="816"/>
    </location>
</feature>
<feature type="compositionally biased region" description="Low complexity" evidence="8">
    <location>
        <begin position="412"/>
        <end position="425"/>
    </location>
</feature>
<evidence type="ECO:0000259" key="10">
    <source>
        <dbReference type="PROSITE" id="PS50893"/>
    </source>
</evidence>
<evidence type="ECO:0000256" key="7">
    <source>
        <dbReference type="ARBA" id="ARBA00023136"/>
    </source>
</evidence>
<evidence type="ECO:0000256" key="1">
    <source>
        <dbReference type="ARBA" id="ARBA00004141"/>
    </source>
</evidence>
<keyword evidence="4" id="KW-0547">Nucleotide-binding</keyword>
<dbReference type="PANTHER" id="PTHR48041:SF91">
    <property type="entry name" value="ABC TRANSPORTER G FAMILY MEMBER 28"/>
    <property type="match status" value="1"/>
</dbReference>
<dbReference type="GO" id="GO:0016020">
    <property type="term" value="C:membrane"/>
    <property type="evidence" value="ECO:0007669"/>
    <property type="project" value="UniProtKB-SubCell"/>
</dbReference>
<comment type="subcellular location">
    <subcellularLocation>
        <location evidence="1">Membrane</location>
        <topology evidence="1">Multi-pass membrane protein</topology>
    </subcellularLocation>
</comment>
<gene>
    <name evidence="11" type="ORF">CTAYLR_002837</name>
</gene>
<organism evidence="11 12">
    <name type="scientific">Chrysophaeum taylorii</name>
    <dbReference type="NCBI Taxonomy" id="2483200"/>
    <lineage>
        <taxon>Eukaryota</taxon>
        <taxon>Sar</taxon>
        <taxon>Stramenopiles</taxon>
        <taxon>Ochrophyta</taxon>
        <taxon>Pelagophyceae</taxon>
        <taxon>Pelagomonadales</taxon>
        <taxon>Pelagomonadaceae</taxon>
        <taxon>Chrysophaeum</taxon>
    </lineage>
</organism>
<dbReference type="Pfam" id="PF19055">
    <property type="entry name" value="ABC2_membrane_7"/>
    <property type="match status" value="2"/>
</dbReference>
<dbReference type="EMBL" id="JAQMWT010000533">
    <property type="protein sequence ID" value="KAJ8599909.1"/>
    <property type="molecule type" value="Genomic_DNA"/>
</dbReference>